<dbReference type="EnsemblMetazoa" id="GAUT046046-RA">
    <property type="protein sequence ID" value="GAUT046046-PA"/>
    <property type="gene ID" value="GAUT046046"/>
</dbReference>
<dbReference type="VEuPathDB" id="VectorBase:GAUT046046"/>
<keyword evidence="2" id="KW-1185">Reference proteome</keyword>
<evidence type="ECO:0000313" key="1">
    <source>
        <dbReference type="EnsemblMetazoa" id="GAUT046046-PA"/>
    </source>
</evidence>
<proteinExistence type="predicted"/>
<organism evidence="1 2">
    <name type="scientific">Glossina austeni</name>
    <name type="common">Savannah tsetse fly</name>
    <dbReference type="NCBI Taxonomy" id="7395"/>
    <lineage>
        <taxon>Eukaryota</taxon>
        <taxon>Metazoa</taxon>
        <taxon>Ecdysozoa</taxon>
        <taxon>Arthropoda</taxon>
        <taxon>Hexapoda</taxon>
        <taxon>Insecta</taxon>
        <taxon>Pterygota</taxon>
        <taxon>Neoptera</taxon>
        <taxon>Endopterygota</taxon>
        <taxon>Diptera</taxon>
        <taxon>Brachycera</taxon>
        <taxon>Muscomorpha</taxon>
        <taxon>Hippoboscoidea</taxon>
        <taxon>Glossinidae</taxon>
        <taxon>Glossina</taxon>
    </lineage>
</organism>
<dbReference type="AlphaFoldDB" id="A0A1A9VSI9"/>
<name>A0A1A9VSI9_GLOAU</name>
<accession>A0A1A9VSI9</accession>
<protein>
    <submittedName>
        <fullName evidence="1">Uncharacterized protein</fullName>
    </submittedName>
</protein>
<sequence length="106" mass="11336">MQRRHVCGKAGPTPDNISNCGVLMAPADSMTSRLVRILYSLSSACISTPKCATMGTSIIKRSGPPASNNRIFHLGFSERRAAKVQPAVPAPTIMKSYSPSILMMLS</sequence>
<dbReference type="Proteomes" id="UP000078200">
    <property type="component" value="Unassembled WGS sequence"/>
</dbReference>
<evidence type="ECO:0000313" key="2">
    <source>
        <dbReference type="Proteomes" id="UP000078200"/>
    </source>
</evidence>
<reference evidence="1" key="1">
    <citation type="submission" date="2020-05" db="UniProtKB">
        <authorList>
            <consortium name="EnsemblMetazoa"/>
        </authorList>
    </citation>
    <scope>IDENTIFICATION</scope>
    <source>
        <strain evidence="1">TTRI</strain>
    </source>
</reference>